<dbReference type="InterPro" id="IPR014395">
    <property type="entry name" value="Pen/GL7ACA/AHL_acylase"/>
</dbReference>
<comment type="caution">
    <text evidence="4">The sequence shown here is derived from an EMBL/GenBank/DDBJ whole genome shotgun (WGS) entry which is preliminary data.</text>
</comment>
<protein>
    <submittedName>
        <fullName evidence="4">Penicillin acylase family protein</fullName>
        <ecNumber evidence="4">3.5.1.-</ecNumber>
    </submittedName>
</protein>
<dbReference type="Gene3D" id="1.10.439.10">
    <property type="entry name" value="Penicillin Amidohydrolase, domain 1"/>
    <property type="match status" value="1"/>
</dbReference>
<dbReference type="InterPro" id="IPR002692">
    <property type="entry name" value="S45"/>
</dbReference>
<dbReference type="PANTHER" id="PTHR34218">
    <property type="entry name" value="PEPTIDASE S45 PENICILLIN AMIDASE"/>
    <property type="match status" value="1"/>
</dbReference>
<comment type="similarity">
    <text evidence="1">Belongs to the peptidase S45 family.</text>
</comment>
<dbReference type="Gene3D" id="1.10.1400.10">
    <property type="match status" value="1"/>
</dbReference>
<name>A0ABV3L886_9RHOB</name>
<keyword evidence="5" id="KW-1185">Reference proteome</keyword>
<dbReference type="SUPFAM" id="SSF56235">
    <property type="entry name" value="N-terminal nucleophile aminohydrolases (Ntn hydrolases)"/>
    <property type="match status" value="1"/>
</dbReference>
<evidence type="ECO:0000313" key="4">
    <source>
        <dbReference type="EMBL" id="MEV8467800.1"/>
    </source>
</evidence>
<sequence>MTRAFRWVLRLFLAGIVLAALAATLAYYLATRSLADYSENFELPGLSAPMRIVRDTANVPHVFGTTDTDSFFGLGFVHAQDRLWQMTMMRRTAQGRLSEIFGPRTLKIDEALRRLDLYRLAVQSQTVQDDATLAALEAYSAGVNAWIDQVNTGARGRGAPEFFLFPPEIAPWQPSDSLAIAKLMALKLTAHLQDEVLRARTALTVSPERLGDILPDDPTGGLAVLEALGPSPIPADTQLAAASLMADPLSPFAPPPLAGASNVWAAMPDRSTTGGTLLANDPHLGLTAPSIWYLARIELAGGGVIGGTIPGMPLILVGRNEDLAWGLTSAYADDQDLYIERLDPADPNAYETPTGDMVPFRTEGALVRVKGAEPVTLTLRWTDRGPVLPGDLFDLNTIVPTGHVASLAWTALTPDDRTMTAGMHLMRQRAVAPAIEVMAEYVAPAQNLVLADRDTVAMVMIGALPRRSAQHDSLGRLPAPGWRAENHWQGRLAYDTNPRFTEPDSGLLGNTNNKPLERAFPLHVSYAWGDSQRVHRWERLMRNREVHSRDSFMEAQLDTISPAARSLLPLIGADLWFTGEAAPDGSPARARREALDLLANWNGDMNEHMPEPLIYAAWVQALQQRLIVDELGRDLAAAFSHPDPIFLERVFRDVDGASAWCDVSRSSGIETCRDMAERALDDALLWISETYRGGLEGLQWGSAHQATHDHEVLGGIPGLGWLVNIRQPTSGGDHTLNRGRTAGLGAQPFLNVHAAGYRGVYDMADPNSSVFIIATGQSGHPFSRFYDNLGERWRRGEYIPMSLDPALAEAAATGVTTLRPTP</sequence>
<evidence type="ECO:0000256" key="2">
    <source>
        <dbReference type="ARBA" id="ARBA00022801"/>
    </source>
</evidence>
<dbReference type="Proteomes" id="UP001553161">
    <property type="component" value="Unassembled WGS sequence"/>
</dbReference>
<evidence type="ECO:0000313" key="5">
    <source>
        <dbReference type="Proteomes" id="UP001553161"/>
    </source>
</evidence>
<dbReference type="InterPro" id="IPR043146">
    <property type="entry name" value="Penicillin_amidase_N_B-knob"/>
</dbReference>
<reference evidence="4 5" key="1">
    <citation type="submission" date="2024-07" db="EMBL/GenBank/DDBJ databases">
        <authorList>
            <person name="Kang M."/>
        </authorList>
    </citation>
    <scope>NUCLEOTIDE SEQUENCE [LARGE SCALE GENOMIC DNA]</scope>
    <source>
        <strain evidence="4 5">DFM31</strain>
    </source>
</reference>
<organism evidence="4 5">
    <name type="scientific">Meridianimarinicoccus marinus</name>
    <dbReference type="NCBI Taxonomy" id="3231483"/>
    <lineage>
        <taxon>Bacteria</taxon>
        <taxon>Pseudomonadati</taxon>
        <taxon>Pseudomonadota</taxon>
        <taxon>Alphaproteobacteria</taxon>
        <taxon>Rhodobacterales</taxon>
        <taxon>Paracoccaceae</taxon>
        <taxon>Meridianimarinicoccus</taxon>
    </lineage>
</organism>
<evidence type="ECO:0000256" key="1">
    <source>
        <dbReference type="ARBA" id="ARBA00006586"/>
    </source>
</evidence>
<dbReference type="CDD" id="cd03747">
    <property type="entry name" value="Ntn_PGA_like"/>
    <property type="match status" value="1"/>
</dbReference>
<dbReference type="GO" id="GO:0016787">
    <property type="term" value="F:hydrolase activity"/>
    <property type="evidence" value="ECO:0007669"/>
    <property type="project" value="UniProtKB-KW"/>
</dbReference>
<dbReference type="Gene3D" id="3.60.20.10">
    <property type="entry name" value="Glutamine Phosphoribosylpyrophosphate, subunit 1, domain 1"/>
    <property type="match status" value="1"/>
</dbReference>
<evidence type="ECO:0000256" key="3">
    <source>
        <dbReference type="ARBA" id="ARBA00023145"/>
    </source>
</evidence>
<dbReference type="InterPro" id="IPR023343">
    <property type="entry name" value="Penicillin_amidase_dom1"/>
</dbReference>
<dbReference type="PIRSF" id="PIRSF001227">
    <property type="entry name" value="Pen_acylase"/>
    <property type="match status" value="1"/>
</dbReference>
<dbReference type="Gene3D" id="2.30.120.10">
    <property type="match status" value="1"/>
</dbReference>
<dbReference type="EMBL" id="JBFBVU010000018">
    <property type="protein sequence ID" value="MEV8467800.1"/>
    <property type="molecule type" value="Genomic_DNA"/>
</dbReference>
<dbReference type="InterPro" id="IPR043147">
    <property type="entry name" value="Penicillin_amidase_A-knob"/>
</dbReference>
<dbReference type="EC" id="3.5.1.-" evidence="4"/>
<proteinExistence type="inferred from homology"/>
<keyword evidence="2 4" id="KW-0378">Hydrolase</keyword>
<accession>A0ABV3L886</accession>
<keyword evidence="3" id="KW-0865">Zymogen</keyword>
<dbReference type="PANTHER" id="PTHR34218:SF4">
    <property type="entry name" value="ACYL-HOMOSERINE LACTONE ACYLASE QUIP"/>
    <property type="match status" value="1"/>
</dbReference>
<dbReference type="RefSeq" id="WP_366193686.1">
    <property type="nucleotide sequence ID" value="NZ_JBFBVU010000018.1"/>
</dbReference>
<dbReference type="InterPro" id="IPR029055">
    <property type="entry name" value="Ntn_hydrolases_N"/>
</dbReference>
<dbReference type="Pfam" id="PF01804">
    <property type="entry name" value="Penicil_amidase"/>
    <property type="match status" value="1"/>
</dbReference>
<gene>
    <name evidence="4" type="ORF">AB0T83_13550</name>
</gene>